<organism evidence="1 2">
    <name type="scientific">Streptomyces virginiae</name>
    <name type="common">Streptomyces cinnamonensis</name>
    <dbReference type="NCBI Taxonomy" id="1961"/>
    <lineage>
        <taxon>Bacteria</taxon>
        <taxon>Bacillati</taxon>
        <taxon>Actinomycetota</taxon>
        <taxon>Actinomycetes</taxon>
        <taxon>Kitasatosporales</taxon>
        <taxon>Streptomycetaceae</taxon>
        <taxon>Streptomyces</taxon>
    </lineage>
</organism>
<protein>
    <submittedName>
        <fullName evidence="1">Uncharacterized protein</fullName>
    </submittedName>
</protein>
<proteinExistence type="predicted"/>
<accession>A0ABZ1TI36</accession>
<dbReference type="EMBL" id="CP108090">
    <property type="protein sequence ID" value="WUQ14109.1"/>
    <property type="molecule type" value="Genomic_DNA"/>
</dbReference>
<sequence>MPDQKPARGPLYVEATPLYVTLDASPLVSNNVHDLLDLLRSDEFVDAFMELDTAGELAFEELHAALVERLATKVALTGRQACSVAAQLDRLGQERSIPGQQDRRAS</sequence>
<name>A0ABZ1TI36_STRVG</name>
<gene>
    <name evidence="1" type="ORF">OG517_23280</name>
</gene>
<keyword evidence="2" id="KW-1185">Reference proteome</keyword>
<dbReference type="RefSeq" id="WP_328962926.1">
    <property type="nucleotide sequence ID" value="NZ_CP108090.1"/>
</dbReference>
<reference evidence="1" key="1">
    <citation type="submission" date="2022-10" db="EMBL/GenBank/DDBJ databases">
        <title>The complete genomes of actinobacterial strains from the NBC collection.</title>
        <authorList>
            <person name="Joergensen T.S."/>
            <person name="Alvarez Arevalo M."/>
            <person name="Sterndorff E.B."/>
            <person name="Faurdal D."/>
            <person name="Vuksanovic O."/>
            <person name="Mourched A.-S."/>
            <person name="Charusanti P."/>
            <person name="Shaw S."/>
            <person name="Blin K."/>
            <person name="Weber T."/>
        </authorList>
    </citation>
    <scope>NUCLEOTIDE SEQUENCE</scope>
    <source>
        <strain evidence="1">NBC_00248</strain>
    </source>
</reference>
<evidence type="ECO:0000313" key="2">
    <source>
        <dbReference type="Proteomes" id="UP001432039"/>
    </source>
</evidence>
<evidence type="ECO:0000313" key="1">
    <source>
        <dbReference type="EMBL" id="WUQ14109.1"/>
    </source>
</evidence>
<dbReference type="Proteomes" id="UP001432039">
    <property type="component" value="Chromosome"/>
</dbReference>